<proteinExistence type="predicted"/>
<gene>
    <name evidence="2" type="ORF">L211DRAFT_853836</name>
</gene>
<dbReference type="EMBL" id="ML121610">
    <property type="protein sequence ID" value="RPB18764.1"/>
    <property type="molecule type" value="Genomic_DNA"/>
</dbReference>
<feature type="compositionally biased region" description="Basic and acidic residues" evidence="1">
    <location>
        <begin position="26"/>
        <end position="39"/>
    </location>
</feature>
<protein>
    <submittedName>
        <fullName evidence="2">Uncharacterized protein</fullName>
    </submittedName>
</protein>
<evidence type="ECO:0000313" key="2">
    <source>
        <dbReference type="EMBL" id="RPB18764.1"/>
    </source>
</evidence>
<feature type="compositionally biased region" description="Low complexity" evidence="1">
    <location>
        <begin position="136"/>
        <end position="155"/>
    </location>
</feature>
<reference evidence="2 3" key="1">
    <citation type="journal article" date="2018" name="Nat. Ecol. Evol.">
        <title>Pezizomycetes genomes reveal the molecular basis of ectomycorrhizal truffle lifestyle.</title>
        <authorList>
            <person name="Murat C."/>
            <person name="Payen T."/>
            <person name="Noel B."/>
            <person name="Kuo A."/>
            <person name="Morin E."/>
            <person name="Chen J."/>
            <person name="Kohler A."/>
            <person name="Krizsan K."/>
            <person name="Balestrini R."/>
            <person name="Da Silva C."/>
            <person name="Montanini B."/>
            <person name="Hainaut M."/>
            <person name="Levati E."/>
            <person name="Barry K.W."/>
            <person name="Belfiori B."/>
            <person name="Cichocki N."/>
            <person name="Clum A."/>
            <person name="Dockter R.B."/>
            <person name="Fauchery L."/>
            <person name="Guy J."/>
            <person name="Iotti M."/>
            <person name="Le Tacon F."/>
            <person name="Lindquist E.A."/>
            <person name="Lipzen A."/>
            <person name="Malagnac F."/>
            <person name="Mello A."/>
            <person name="Molinier V."/>
            <person name="Miyauchi S."/>
            <person name="Poulain J."/>
            <person name="Riccioni C."/>
            <person name="Rubini A."/>
            <person name="Sitrit Y."/>
            <person name="Splivallo R."/>
            <person name="Traeger S."/>
            <person name="Wang M."/>
            <person name="Zifcakova L."/>
            <person name="Wipf D."/>
            <person name="Zambonelli A."/>
            <person name="Paolocci F."/>
            <person name="Nowrousian M."/>
            <person name="Ottonello S."/>
            <person name="Baldrian P."/>
            <person name="Spatafora J.W."/>
            <person name="Henrissat B."/>
            <person name="Nagy L.G."/>
            <person name="Aury J.M."/>
            <person name="Wincker P."/>
            <person name="Grigoriev I.V."/>
            <person name="Bonfante P."/>
            <person name="Martin F.M."/>
        </authorList>
    </citation>
    <scope>NUCLEOTIDE SEQUENCE [LARGE SCALE GENOMIC DNA]</scope>
    <source>
        <strain evidence="2 3">ATCC MYA-4762</strain>
    </source>
</reference>
<dbReference type="OrthoDB" id="10449874at2759"/>
<dbReference type="Proteomes" id="UP000267821">
    <property type="component" value="Unassembled WGS sequence"/>
</dbReference>
<organism evidence="2 3">
    <name type="scientific">Terfezia boudieri ATCC MYA-4762</name>
    <dbReference type="NCBI Taxonomy" id="1051890"/>
    <lineage>
        <taxon>Eukaryota</taxon>
        <taxon>Fungi</taxon>
        <taxon>Dikarya</taxon>
        <taxon>Ascomycota</taxon>
        <taxon>Pezizomycotina</taxon>
        <taxon>Pezizomycetes</taxon>
        <taxon>Pezizales</taxon>
        <taxon>Pezizaceae</taxon>
        <taxon>Terfezia</taxon>
    </lineage>
</organism>
<dbReference type="InParanoid" id="A0A3N4L790"/>
<name>A0A3N4L790_9PEZI</name>
<dbReference type="AlphaFoldDB" id="A0A3N4L790"/>
<accession>A0A3N4L790</accession>
<evidence type="ECO:0000313" key="3">
    <source>
        <dbReference type="Proteomes" id="UP000267821"/>
    </source>
</evidence>
<keyword evidence="3" id="KW-1185">Reference proteome</keyword>
<feature type="region of interest" description="Disordered" evidence="1">
    <location>
        <begin position="136"/>
        <end position="160"/>
    </location>
</feature>
<feature type="region of interest" description="Disordered" evidence="1">
    <location>
        <begin position="22"/>
        <end position="60"/>
    </location>
</feature>
<sequence length="228" mass="25445">MPRISKKRKVCIASTAKACKSRKALRVPDDHSDVELHFDSEEEDSEDADSDVDEEEEEPVIEEDTLARLMAIAIPSIDSDSLAKQAPNFKYQRGVQPSRKALYLTRKKQADLQHAAANTAKITEFFISKATTNTDPVNTNPVNTDPVNTDPVNTDSVNTDPINTDSVQLAIYDLKALLRSKRTPIGQNFNRHNTVLLFLQLQLRKPQESQRSLSLFLAEACSCSDKMA</sequence>
<feature type="compositionally biased region" description="Acidic residues" evidence="1">
    <location>
        <begin position="40"/>
        <end position="60"/>
    </location>
</feature>
<evidence type="ECO:0000256" key="1">
    <source>
        <dbReference type="SAM" id="MobiDB-lite"/>
    </source>
</evidence>